<protein>
    <submittedName>
        <fullName evidence="1">Uncharacterized protein</fullName>
    </submittedName>
</protein>
<evidence type="ECO:0000313" key="1">
    <source>
        <dbReference type="EMBL" id="QBQ74437.1"/>
    </source>
</evidence>
<keyword evidence="2" id="KW-1185">Reference proteome</keyword>
<sequence>MQQVYVMRQKHEGTTRYRLRVVAQGPAQFVGEGEQKTGRAHARVWESGRDAAQHARTAGYTLLQANSAADICAAYSGVHDIDACPSGAGWVRLGGGRAVPVSERLSMIRARLGMMDNE</sequence>
<dbReference type="Proteomes" id="UP000301424">
    <property type="component" value="Segment"/>
</dbReference>
<proteinExistence type="predicted"/>
<accession>A0A482MK84</accession>
<reference evidence="1 2" key="1">
    <citation type="submission" date="2019-02" db="EMBL/GenBank/DDBJ databases">
        <title>Complete genome sequence of Burkholderia cenocepacia phage BcepSauron.</title>
        <authorList>
            <person name="Park K."/>
            <person name="Gonzalez C."/>
            <person name="Liu M."/>
            <person name="Gill J."/>
        </authorList>
    </citation>
    <scope>NUCLEOTIDE SEQUENCE [LARGE SCALE GENOMIC DNA]</scope>
</reference>
<evidence type="ECO:0000313" key="2">
    <source>
        <dbReference type="Proteomes" id="UP000301424"/>
    </source>
</evidence>
<dbReference type="EMBL" id="MK552141">
    <property type="protein sequence ID" value="QBQ74437.1"/>
    <property type="molecule type" value="Genomic_DNA"/>
</dbReference>
<gene>
    <name evidence="1" type="ORF">BcepSauron_057</name>
</gene>
<name>A0A482MK84_9CAUD</name>
<organism evidence="1 2">
    <name type="scientific">Burkholderia phage BcepSauron</name>
    <dbReference type="NCBI Taxonomy" id="2530033"/>
    <lineage>
        <taxon>Viruses</taxon>
        <taxon>Duplodnaviria</taxon>
        <taxon>Heunggongvirae</taxon>
        <taxon>Uroviricota</taxon>
        <taxon>Caudoviricetes</taxon>
        <taxon>Sarumanvirus</taxon>
        <taxon>Sarumanvirus bcepsauron</taxon>
    </lineage>
</organism>